<dbReference type="AlphaFoldDB" id="A0A7W7QVI5"/>
<comment type="caution">
    <text evidence="4">The sequence shown here is derived from an EMBL/GenBank/DDBJ whole genome shotgun (WGS) entry which is preliminary data.</text>
</comment>
<sequence>MSKFSPPRRTPLRLGVLVGVAATTIVATALAAGATSATGNTGTGVAATGAVTAVTATPTAKPDPGHRRYKPKPKPTKSPTAKPTPSPTASPTAVPKSDIWRPALRSRWQYQLEGNPAYPATGGVNVNICAVPQTGGACVQPDMYDIDLYANVGNNTTLNTEAVKAIHARGAKAICYVDAGSIEDFRPDYQQFLDWHNSHGKSLLGKPFSSTFPNERWANINNDKGQRDFLLQMMEARVAKCASAGFDGVEFDVVHAHEEGASVTGWNISPATQLTYNRALAGIAHRYGLAVGLKNDLSQVADLVADFDFAVNEECFQYDECGDLKPFVKAGKPVFQVEYLTAPGTFCPKANSTTFDFNAIKKSKDYDLNDLPYTPCR</sequence>
<dbReference type="PANTHER" id="PTHR35273">
    <property type="entry name" value="ALPHA-1,4 POLYGALACTOSAMINIDASE, PUTATIVE (AFU_ORTHOLOGUE AFUA_3G07890)-RELATED"/>
    <property type="match status" value="1"/>
</dbReference>
<dbReference type="PANTHER" id="PTHR35273:SF2">
    <property type="entry name" value="ALPHA-GALACTOSIDASE"/>
    <property type="match status" value="1"/>
</dbReference>
<gene>
    <name evidence="4" type="ORF">FHS44_007704</name>
</gene>
<feature type="region of interest" description="Disordered" evidence="1">
    <location>
        <begin position="56"/>
        <end position="98"/>
    </location>
</feature>
<dbReference type="SUPFAM" id="SSF51445">
    <property type="entry name" value="(Trans)glycosidases"/>
    <property type="match status" value="1"/>
</dbReference>
<feature type="signal peptide" evidence="2">
    <location>
        <begin position="1"/>
        <end position="31"/>
    </location>
</feature>
<feature type="domain" description="Glycoside-hydrolase family GH114 TIM-barrel" evidence="3">
    <location>
        <begin position="107"/>
        <end position="355"/>
    </location>
</feature>
<keyword evidence="5" id="KW-1185">Reference proteome</keyword>
<protein>
    <submittedName>
        <fullName evidence="4">Endo-alpha-1,4-polygalactosaminidase (GH114 family)</fullName>
    </submittedName>
</protein>
<dbReference type="Gene3D" id="3.20.20.70">
    <property type="entry name" value="Aldolase class I"/>
    <property type="match status" value="1"/>
</dbReference>
<evidence type="ECO:0000259" key="3">
    <source>
        <dbReference type="Pfam" id="PF03537"/>
    </source>
</evidence>
<evidence type="ECO:0000256" key="2">
    <source>
        <dbReference type="SAM" id="SignalP"/>
    </source>
</evidence>
<dbReference type="RefSeq" id="WP_184724983.1">
    <property type="nucleotide sequence ID" value="NZ_JACHJP010000014.1"/>
</dbReference>
<organism evidence="4 5">
    <name type="scientific">Streptosporangium saharense</name>
    <dbReference type="NCBI Taxonomy" id="1706840"/>
    <lineage>
        <taxon>Bacteria</taxon>
        <taxon>Bacillati</taxon>
        <taxon>Actinomycetota</taxon>
        <taxon>Actinomycetes</taxon>
        <taxon>Streptosporangiales</taxon>
        <taxon>Streptosporangiaceae</taxon>
        <taxon>Streptosporangium</taxon>
    </lineage>
</organism>
<feature type="chain" id="PRO_5031378304" evidence="2">
    <location>
        <begin position="32"/>
        <end position="377"/>
    </location>
</feature>
<dbReference type="Proteomes" id="UP000552644">
    <property type="component" value="Unassembled WGS sequence"/>
</dbReference>
<name>A0A7W7QVI5_9ACTN</name>
<keyword evidence="2" id="KW-0732">Signal</keyword>
<accession>A0A7W7QVI5</accession>
<proteinExistence type="predicted"/>
<evidence type="ECO:0000256" key="1">
    <source>
        <dbReference type="SAM" id="MobiDB-lite"/>
    </source>
</evidence>
<dbReference type="InterPro" id="IPR017853">
    <property type="entry name" value="GH"/>
</dbReference>
<reference evidence="4 5" key="1">
    <citation type="submission" date="2020-08" db="EMBL/GenBank/DDBJ databases">
        <title>Genomic Encyclopedia of Type Strains, Phase III (KMG-III): the genomes of soil and plant-associated and newly described type strains.</title>
        <authorList>
            <person name="Whitman W."/>
        </authorList>
    </citation>
    <scope>NUCLEOTIDE SEQUENCE [LARGE SCALE GENOMIC DNA]</scope>
    <source>
        <strain evidence="4 5">CECT 8840</strain>
    </source>
</reference>
<dbReference type="InterPro" id="IPR004352">
    <property type="entry name" value="GH114_TIM-barrel"/>
</dbReference>
<dbReference type="EMBL" id="JACHJP010000014">
    <property type="protein sequence ID" value="MBB4920553.1"/>
    <property type="molecule type" value="Genomic_DNA"/>
</dbReference>
<evidence type="ECO:0000313" key="4">
    <source>
        <dbReference type="EMBL" id="MBB4920553.1"/>
    </source>
</evidence>
<dbReference type="Pfam" id="PF03537">
    <property type="entry name" value="Glyco_hydro_114"/>
    <property type="match status" value="1"/>
</dbReference>
<evidence type="ECO:0000313" key="5">
    <source>
        <dbReference type="Proteomes" id="UP000552644"/>
    </source>
</evidence>
<dbReference type="InterPro" id="IPR013785">
    <property type="entry name" value="Aldolase_TIM"/>
</dbReference>